<dbReference type="Pfam" id="PF05193">
    <property type="entry name" value="Peptidase_M16_C"/>
    <property type="match status" value="1"/>
</dbReference>
<dbReference type="InterPro" id="IPR007863">
    <property type="entry name" value="Peptidase_M16_C"/>
</dbReference>
<dbReference type="PROSITE" id="PS00143">
    <property type="entry name" value="INSULINASE"/>
    <property type="match status" value="1"/>
</dbReference>
<reference evidence="12" key="2">
    <citation type="submission" date="2020-09" db="EMBL/GenBank/DDBJ databases">
        <authorList>
            <person name="Kikuchi T."/>
        </authorList>
    </citation>
    <scope>NUCLEOTIDE SEQUENCE</scope>
    <source>
        <strain evidence="12">Ka4C1</strain>
    </source>
</reference>
<keyword evidence="6" id="KW-0862">Zinc</keyword>
<dbReference type="Gene3D" id="3.30.830.10">
    <property type="entry name" value="Metalloenzyme, LuxS/M16 peptidase-like"/>
    <property type="match status" value="2"/>
</dbReference>
<proteinExistence type="inferred from homology"/>
<evidence type="ECO:0000313" key="15">
    <source>
        <dbReference type="WBParaSite" id="BXY_1420600.1"/>
    </source>
</evidence>
<comment type="subcellular location">
    <subcellularLocation>
        <location evidence="2">Mitochondrion</location>
    </subcellularLocation>
</comment>
<feature type="domain" description="Peptidase M16 C-terminal" evidence="11">
    <location>
        <begin position="207"/>
        <end position="389"/>
    </location>
</feature>
<dbReference type="eggNOG" id="KOG0960">
    <property type="taxonomic scope" value="Eukaryota"/>
</dbReference>
<evidence type="ECO:0000313" key="13">
    <source>
        <dbReference type="Proteomes" id="UP000095284"/>
    </source>
</evidence>
<evidence type="ECO:0000256" key="8">
    <source>
        <dbReference type="ARBA" id="ARBA00023128"/>
    </source>
</evidence>
<organism evidence="13 15">
    <name type="scientific">Bursaphelenchus xylophilus</name>
    <name type="common">Pinewood nematode worm</name>
    <name type="synonym">Aphelenchoides xylophilus</name>
    <dbReference type="NCBI Taxonomy" id="6326"/>
    <lineage>
        <taxon>Eukaryota</taxon>
        <taxon>Metazoa</taxon>
        <taxon>Ecdysozoa</taxon>
        <taxon>Nematoda</taxon>
        <taxon>Chromadorea</taxon>
        <taxon>Rhabditida</taxon>
        <taxon>Tylenchina</taxon>
        <taxon>Tylenchomorpha</taxon>
        <taxon>Aphelenchoidea</taxon>
        <taxon>Aphelenchoididae</taxon>
        <taxon>Bursaphelenchus</taxon>
    </lineage>
</organism>
<dbReference type="InterPro" id="IPR011765">
    <property type="entry name" value="Pept_M16_N"/>
</dbReference>
<keyword evidence="5" id="KW-0378">Hydrolase</keyword>
<dbReference type="GO" id="GO:0006627">
    <property type="term" value="P:protein processing involved in protein targeting to mitochondrion"/>
    <property type="evidence" value="ECO:0007669"/>
    <property type="project" value="TreeGrafter"/>
</dbReference>
<name>A0A1I7SMC2_BURXY</name>
<dbReference type="SMR" id="A0A1I7SMC2"/>
<feature type="domain" description="Peptidase M16 N-terminal" evidence="10">
    <location>
        <begin position="54"/>
        <end position="199"/>
    </location>
</feature>
<gene>
    <name evidence="12" type="ORF">BXYJ_LOCUS14466</name>
</gene>
<dbReference type="InterPro" id="IPR001431">
    <property type="entry name" value="Pept_M16_Zn_BS"/>
</dbReference>
<dbReference type="GO" id="GO:0005739">
    <property type="term" value="C:mitochondrion"/>
    <property type="evidence" value="ECO:0007669"/>
    <property type="project" value="UniProtKB-SubCell"/>
</dbReference>
<evidence type="ECO:0000256" key="9">
    <source>
        <dbReference type="RuleBase" id="RU004447"/>
    </source>
</evidence>
<dbReference type="AlphaFoldDB" id="A0A1I7SMC2"/>
<dbReference type="Proteomes" id="UP000095284">
    <property type="component" value="Unplaced"/>
</dbReference>
<protein>
    <submittedName>
        <fullName evidence="12">(pine wood nematode) hypothetical protein</fullName>
    </submittedName>
</protein>
<dbReference type="Proteomes" id="UP000659654">
    <property type="component" value="Unassembled WGS sequence"/>
</dbReference>
<accession>A0A1I7SMC2</accession>
<keyword evidence="3" id="KW-0645">Protease</keyword>
<evidence type="ECO:0000256" key="2">
    <source>
        <dbReference type="ARBA" id="ARBA00004173"/>
    </source>
</evidence>
<dbReference type="InterPro" id="IPR050361">
    <property type="entry name" value="MPP/UQCRC_Complex"/>
</dbReference>
<sequence length="471" mass="52698">MLRSLVCLRRVFSNSPGACRPYATAVHANTKVTLSPIISKTPETKITTLNSGLRVASQSTPNSTATVGVFIDAGSRYENEKNNGVAHFLEHMAFKGTRKRSQIGIELEVENIGAHLNAYTSREHTIYYAKCLESDLGQAVEILSDILLHSVYGKDEVKREKDVIVRESEEIDQIMQEVVFDRLHLDAYRGCSLARPILGSIENIRSMKREDLVEYVKTYYKGPKMVLAAAGGVDHDHLVGLANKYFGGIQRGSEDVLKYEKGVFHESYDVMETNNMDLCYGVLAVESTSWTHPLSLAVQVASGLTGQFNRTQGAGLTMPTRLAMLMEQNQKVESFLSFVTNYKDTGLSGVYFVTEPAGLRSMIKAICDEWTEYCYNINEKDVTSAKNVLYNNMVMMLDGTTPICEDIGRQLLCYGRQISIPELKARIDAIDARTIQQVMHEFYLNRPIALNVIGPTQDCPSLKEIKKWLSE</sequence>
<evidence type="ECO:0000313" key="14">
    <source>
        <dbReference type="Proteomes" id="UP000659654"/>
    </source>
</evidence>
<evidence type="ECO:0000256" key="4">
    <source>
        <dbReference type="ARBA" id="ARBA00022723"/>
    </source>
</evidence>
<evidence type="ECO:0000256" key="6">
    <source>
        <dbReference type="ARBA" id="ARBA00022833"/>
    </source>
</evidence>
<comment type="similarity">
    <text evidence="9">Belongs to the peptidase M16 family.</text>
</comment>
<dbReference type="SUPFAM" id="SSF63411">
    <property type="entry name" value="LuxS/MPP-like metallohydrolase"/>
    <property type="match status" value="2"/>
</dbReference>
<dbReference type="Pfam" id="PF00675">
    <property type="entry name" value="Peptidase_M16"/>
    <property type="match status" value="1"/>
</dbReference>
<evidence type="ECO:0000256" key="1">
    <source>
        <dbReference type="ARBA" id="ARBA00001947"/>
    </source>
</evidence>
<keyword evidence="4" id="KW-0479">Metal-binding</keyword>
<dbReference type="Proteomes" id="UP000582659">
    <property type="component" value="Unassembled WGS sequence"/>
</dbReference>
<dbReference type="OrthoDB" id="10251424at2759"/>
<keyword evidence="7" id="KW-0482">Metalloprotease</keyword>
<dbReference type="PANTHER" id="PTHR11851">
    <property type="entry name" value="METALLOPROTEASE"/>
    <property type="match status" value="1"/>
</dbReference>
<dbReference type="PANTHER" id="PTHR11851:SF149">
    <property type="entry name" value="GH01077P"/>
    <property type="match status" value="1"/>
</dbReference>
<dbReference type="InterPro" id="IPR011249">
    <property type="entry name" value="Metalloenz_LuxS/M16"/>
</dbReference>
<dbReference type="EMBL" id="CAJFDI010000006">
    <property type="protein sequence ID" value="CAD5234375.1"/>
    <property type="molecule type" value="Genomic_DNA"/>
</dbReference>
<dbReference type="GO" id="GO:0046872">
    <property type="term" value="F:metal ion binding"/>
    <property type="evidence" value="ECO:0007669"/>
    <property type="project" value="UniProtKB-KW"/>
</dbReference>
<evidence type="ECO:0000256" key="5">
    <source>
        <dbReference type="ARBA" id="ARBA00022801"/>
    </source>
</evidence>
<reference evidence="15" key="1">
    <citation type="submission" date="2016-11" db="UniProtKB">
        <authorList>
            <consortium name="WormBaseParasite"/>
        </authorList>
    </citation>
    <scope>IDENTIFICATION</scope>
</reference>
<dbReference type="WBParaSite" id="BXY_1420600.1">
    <property type="protein sequence ID" value="BXY_1420600.1"/>
    <property type="gene ID" value="BXY_1420600"/>
</dbReference>
<evidence type="ECO:0000256" key="3">
    <source>
        <dbReference type="ARBA" id="ARBA00022670"/>
    </source>
</evidence>
<evidence type="ECO:0000256" key="7">
    <source>
        <dbReference type="ARBA" id="ARBA00023049"/>
    </source>
</evidence>
<evidence type="ECO:0000259" key="11">
    <source>
        <dbReference type="Pfam" id="PF05193"/>
    </source>
</evidence>
<comment type="cofactor">
    <cofactor evidence="1">
        <name>Zn(2+)</name>
        <dbReference type="ChEBI" id="CHEBI:29105"/>
    </cofactor>
</comment>
<dbReference type="GO" id="GO:0004222">
    <property type="term" value="F:metalloendopeptidase activity"/>
    <property type="evidence" value="ECO:0007669"/>
    <property type="project" value="InterPro"/>
</dbReference>
<dbReference type="EMBL" id="CAJFCV020000006">
    <property type="protein sequence ID" value="CAG9130105.1"/>
    <property type="molecule type" value="Genomic_DNA"/>
</dbReference>
<keyword evidence="8" id="KW-0496">Mitochondrion</keyword>
<dbReference type="FunFam" id="3.30.830.10:FF:000002">
    <property type="entry name" value="Mitochondrial-processing peptidase subunit beta"/>
    <property type="match status" value="1"/>
</dbReference>
<evidence type="ECO:0000259" key="10">
    <source>
        <dbReference type="Pfam" id="PF00675"/>
    </source>
</evidence>
<evidence type="ECO:0000313" key="12">
    <source>
        <dbReference type="EMBL" id="CAD5234375.1"/>
    </source>
</evidence>
<keyword evidence="14" id="KW-1185">Reference proteome</keyword>